<keyword evidence="5" id="KW-0808">Transferase</keyword>
<dbReference type="Pfam" id="PF00698">
    <property type="entry name" value="Acyl_transf_1"/>
    <property type="match status" value="1"/>
</dbReference>
<dbReference type="PANTHER" id="PTHR43074">
    <property type="entry name" value="OMEGA-3 POLYUNSATURATED FATTY ACID SYNTHASE PFAB-RELATED"/>
    <property type="match status" value="1"/>
</dbReference>
<dbReference type="SUPFAM" id="SSF55048">
    <property type="entry name" value="Probable ACP-binding domain of malonyl-CoA ACP transacylase"/>
    <property type="match status" value="1"/>
</dbReference>
<feature type="domain" description="Ketosynthase family 3 (KS3)" evidence="7">
    <location>
        <begin position="689"/>
        <end position="1134"/>
    </location>
</feature>
<evidence type="ECO:0000256" key="2">
    <source>
        <dbReference type="ARBA" id="ARBA00006484"/>
    </source>
</evidence>
<dbReference type="PROSITE" id="PS00606">
    <property type="entry name" value="KS3_1"/>
    <property type="match status" value="1"/>
</dbReference>
<evidence type="ECO:0000256" key="4">
    <source>
        <dbReference type="ARBA" id="ARBA00022553"/>
    </source>
</evidence>
<evidence type="ECO:0000259" key="7">
    <source>
        <dbReference type="PROSITE" id="PS52004"/>
    </source>
</evidence>
<dbReference type="InterPro" id="IPR016035">
    <property type="entry name" value="Acyl_Trfase/lysoPLipase"/>
</dbReference>
<evidence type="ECO:0000313" key="9">
    <source>
        <dbReference type="Proteomes" id="UP000003704"/>
    </source>
</evidence>
<dbReference type="InterPro" id="IPR018201">
    <property type="entry name" value="Ketoacyl_synth_AS"/>
</dbReference>
<dbReference type="PANTHER" id="PTHR43074:SF1">
    <property type="entry name" value="BETA-KETOACYL SYNTHASE FAMILY PROTEIN-RELATED"/>
    <property type="match status" value="1"/>
</dbReference>
<dbReference type="PATRIC" id="fig|1172194.4.peg.815"/>
<evidence type="ECO:0000256" key="5">
    <source>
        <dbReference type="ARBA" id="ARBA00022679"/>
    </source>
</evidence>
<dbReference type="InterPro" id="IPR036291">
    <property type="entry name" value="NAD(P)-bd_dom_sf"/>
</dbReference>
<dbReference type="Proteomes" id="UP000003704">
    <property type="component" value="Unassembled WGS sequence"/>
</dbReference>
<dbReference type="OrthoDB" id="9778690at2"/>
<dbReference type="InterPro" id="IPR014030">
    <property type="entry name" value="Ketoacyl_synth_N"/>
</dbReference>
<comment type="similarity">
    <text evidence="2">Belongs to the short-chain dehydrogenases/reductases (SDR) family.</text>
</comment>
<dbReference type="SMART" id="SM00825">
    <property type="entry name" value="PKS_KS"/>
    <property type="match status" value="1"/>
</dbReference>
<dbReference type="SUPFAM" id="SSF47336">
    <property type="entry name" value="ACP-like"/>
    <property type="match status" value="2"/>
</dbReference>
<dbReference type="SUPFAM" id="SSF51735">
    <property type="entry name" value="NAD(P)-binding Rossmann-fold domains"/>
    <property type="match status" value="2"/>
</dbReference>
<comment type="pathway">
    <text evidence="1">Lipid metabolism; fatty acid biosynthesis.</text>
</comment>
<evidence type="ECO:0000256" key="1">
    <source>
        <dbReference type="ARBA" id="ARBA00005194"/>
    </source>
</evidence>
<feature type="compositionally biased region" description="Polar residues" evidence="6">
    <location>
        <begin position="1"/>
        <end position="10"/>
    </location>
</feature>
<dbReference type="InterPro" id="IPR001227">
    <property type="entry name" value="Ac_transferase_dom_sf"/>
</dbReference>
<dbReference type="SUPFAM" id="SSF52151">
    <property type="entry name" value="FabD/lysophospholipase-like"/>
    <property type="match status" value="1"/>
</dbReference>
<keyword evidence="4" id="KW-0597">Phosphoprotein</keyword>
<protein>
    <recommendedName>
        <fullName evidence="7">Ketosynthase family 3 (KS3) domain-containing protein</fullName>
    </recommendedName>
</protein>
<dbReference type="Gene3D" id="3.40.47.10">
    <property type="match status" value="1"/>
</dbReference>
<dbReference type="Gene3D" id="3.40.50.720">
    <property type="entry name" value="NAD(P)-binding Rossmann-like Domain"/>
    <property type="match status" value="1"/>
</dbReference>
<dbReference type="SMART" id="SM00822">
    <property type="entry name" value="PKS_KR"/>
    <property type="match status" value="1"/>
</dbReference>
<dbReference type="InterPro" id="IPR052568">
    <property type="entry name" value="PKS-FAS_Synthase"/>
</dbReference>
<dbReference type="InterPro" id="IPR020841">
    <property type="entry name" value="PKS_Beta-ketoAc_synthase_dom"/>
</dbReference>
<dbReference type="GO" id="GO:0006633">
    <property type="term" value="P:fatty acid biosynthetic process"/>
    <property type="evidence" value="ECO:0007669"/>
    <property type="project" value="UniProtKB-UniPathway"/>
</dbReference>
<sequence length="2401" mass="255826">MDSSTIQSNDPVLPRTRAEARARPRARQTSRSVGGSCFEQQAQRFRLLAITPIERADFGLAKALRKLTVATALDLGRDPARWSELFASIQREPSIGLRLADHVEVPTDLTLPASVEFIIVDGDGSALPTSWRKAAWIAQVVSVVEAQRAIAFGASGLIAKGQESGGRVGDESSFVLLQRLVELTAGRIPVWCQGGIGLHTAASAFAGGAFGVVLDAQLSAYPESGLDEAIKQQVLAMDGSEARVGGGYQVHARTPAEIAALDALSADTVRAALQARTLLPLGQDAALCKVLMSECANLEALVQTLRLRVDGQLHQARELRPLDENAAWARSHGTRYPIAQGPMTRVSDTAEFAVAVAEDGGLPFLALSLMNASASRTLLENTRDQIGDKPWGVGVLGFASPEILDPQLALIREIKPSVLLLAGGRPSQARPFIEAGIPTYLHVPSPGLLDLFLKDGATHFVFEGRECGGHVGPRYSFVLWEQALARLAQVEHAEDLHVLFAGGIHDERSSAMVAALAAPLAARGAKIGVLMGTAYIATHEAVEAGAVLEDFQRQSLQGDSTVLVETAPGHAIRCLRSGFVDLFDRRKRELQAAGVDTKDAWKDLESLTVGRLRIATKGLDYVYDKQGNGKLGEVDLQRQRAEGMYMIGQIIALRHEVISIAALHERASRGARDYLQALDLPTLRLPAREAPIAVVGMACLYPGSPDLEAYWSHILEGRDLVREVPAERWNAERYYRGADAGPDQSVSKWGGFLDDTPFDPLQYGIPPQSLAAIEPVQLLSLEVANQALRDAGYSQSAGGRWFDRERTSVIFGAEGGMDLAAQYNFRNLYQQYCGDLPPELAQALPTLTEDSFPGVLVNVISGRIANRLGLGGVNYSVDSACASSLTAIELAVKELRSGSSEMVLAGGADFHNGITDFLMFSSVGALSSSGRCRSFDDNADGIALGEGVGIVVLKRLDDAQADGDRIYAVIDGIAGSSDGKALGLTAPRKEGQKRALDRCYWQAGVLPSEIGLVEAHGTGTVVGDRTELRTLTEVFSAYGALPQQAALGSVKSQIGHTKCAAGIAGFIKVAKALHHGVLPPTGLITQPNAWHRAATSPFALNRTPQPWLAHSGAKRAAVSAFGFGGTNFHAVLSGYPAHRNTQGSLHWPAELFAFRGDSAAAIAPRVRELADYLAASDAPLALRDLAATVWANGSGVVQLAFVASTREELSAKLAHAVQQNPAGGLHKRDDAPATQRIAFLFSGQGSQYPGMLRELFVYFPALRELLALAPDLLPVIYPSTAYDDATRSAQQQRLTDTRMTQPALGLVELAGFQWLHSLGLQPDMAAGHSYGELAALAAAGAFDAQTLVKLSRSRAEAILASVGEDSGAMAAVRLDVDSLRPLLTGFPGVVMANQNSPVQTVISGPTADVNAACELLKQHAVGYKLIDTDCAFHSPLMAAAERRYAATLANEAVLPLRWPVYSNISAEPHLDDAAAIRDSLARHIVSPVRFVSEVERLYADGARVFVEIGPKRVLTGLVNRILKDQTHTAIALDPEERGLAGLLEVVAQLAVRGNSFDASTLFADRARTLDLTQPRKLGATTWLVNGGRAFPLRGKAPAHAAAVVLQPVVTANAVTSIAAAPAQTTLAAGDQAIVSYLHNMRDLVNAQRDVLLGYFGAPAAAPRAAATITIAPSAQMKASAPIAVAPAAQALSAPLQAEPTVANANSVLLGIVSERTGYPSEMLDLDLDLEADLSIDSIKRLEVISDLAQKLALREAFGANADALIEQLAAKKTLRAVLDFLSSSLPKTIATAASATPAPATVAAPRPVAELLLDIVSQSTGYPAEALDLDLDLEADLSIDSIKRLEIVGQLASGLGLDASQGKDALLERLSAQKTLRAMIEHLQQAVPATRPQAAPVAAKPTAQLTADSDAGIPLERYLLRPLPAPPARAGDIDLANKQFLITDDKLGIAPKLAARLQARGASTRIVEFSASHAESGLAEVDGLIHLWSLNPDSLVIEVKHFFALAREALLNKARHLLVASALGGDFGQSGTGGSHFNRGGGFAGMIKTVEKEFPELRAHWVDLHAGEPQDALLDALETELLAGNPLAEVAYLNGQRYARKVVPVALTEGSLDGLPLTPESVVLLTGGARGITALIAVALARRYRCRLELVGRSEAPEGDEDALTRGVADPRRLRQLLLQADPTRKPAEIERLARRVLAEREVRETFAQVREAGSTVHYTPLDVRDEEAFASFIAETYSRHGRIDGVIHGAGVVEDKLVRDKTDESFGRVFDTKVRSALILNRLIRDDVKFVVFFSSVASAFGNRGQVDYASANDVLDKLAHHWQTRIGGRVISVNWGPWADTGMVNDALRNDYARKGIGLIPQAAGVEALLRELSIARGDSQIVLMCGKPESFGAATPLA</sequence>
<dbReference type="PROSITE" id="PS52004">
    <property type="entry name" value="KS3_2"/>
    <property type="match status" value="1"/>
</dbReference>
<proteinExistence type="inferred from homology"/>
<dbReference type="UniPathway" id="UPA00094"/>
<dbReference type="InterPro" id="IPR036736">
    <property type="entry name" value="ACP-like_sf"/>
</dbReference>
<evidence type="ECO:0000256" key="3">
    <source>
        <dbReference type="ARBA" id="ARBA00022450"/>
    </source>
</evidence>
<dbReference type="STRING" id="1172194.WQQ_08510"/>
<accession>I7ZFM3</accession>
<dbReference type="InterPro" id="IPR014043">
    <property type="entry name" value="Acyl_transferase_dom"/>
</dbReference>
<organism evidence="8 9">
    <name type="scientific">Hydrocarboniphaga effusa AP103</name>
    <dbReference type="NCBI Taxonomy" id="1172194"/>
    <lineage>
        <taxon>Bacteria</taxon>
        <taxon>Pseudomonadati</taxon>
        <taxon>Pseudomonadota</taxon>
        <taxon>Gammaproteobacteria</taxon>
        <taxon>Nevskiales</taxon>
        <taxon>Nevskiaceae</taxon>
        <taxon>Hydrocarboniphaga</taxon>
    </lineage>
</organism>
<dbReference type="Gene3D" id="3.20.20.70">
    <property type="entry name" value="Aldolase class I"/>
    <property type="match status" value="2"/>
</dbReference>
<reference evidence="8 9" key="1">
    <citation type="journal article" date="2012" name="J. Bacteriol.">
        <title>Genome Sequence of n-Alkane-Degrading Hydrocarboniphaga effusa Strain AP103T (ATCC BAA-332T).</title>
        <authorList>
            <person name="Chang H.K."/>
            <person name="Zylstra G.J."/>
            <person name="Chae J.C."/>
        </authorList>
    </citation>
    <scope>NUCLEOTIDE SEQUENCE [LARGE SCALE GENOMIC DNA]</scope>
    <source>
        <strain evidence="8 9">AP103</strain>
    </source>
</reference>
<dbReference type="InterPro" id="IPR057326">
    <property type="entry name" value="KR_dom"/>
</dbReference>
<comment type="caution">
    <text evidence="8">The sequence shown here is derived from an EMBL/GenBank/DDBJ whole genome shotgun (WGS) entry which is preliminary data.</text>
</comment>
<keyword evidence="9" id="KW-1185">Reference proteome</keyword>
<dbReference type="Pfam" id="PF08659">
    <property type="entry name" value="KR"/>
    <property type="match status" value="1"/>
</dbReference>
<dbReference type="RefSeq" id="WP_007183807.1">
    <property type="nucleotide sequence ID" value="NZ_AKGD01000001.1"/>
</dbReference>
<dbReference type="InterPro" id="IPR014031">
    <property type="entry name" value="Ketoacyl_synth_C"/>
</dbReference>
<dbReference type="InterPro" id="IPR013785">
    <property type="entry name" value="Aldolase_TIM"/>
</dbReference>
<dbReference type="CDD" id="cd00833">
    <property type="entry name" value="PKS"/>
    <property type="match status" value="1"/>
</dbReference>
<dbReference type="SMART" id="SM00827">
    <property type="entry name" value="PKS_AT"/>
    <property type="match status" value="1"/>
</dbReference>
<name>I7ZFM3_9GAMM</name>
<dbReference type="Pfam" id="PF00109">
    <property type="entry name" value="ketoacyl-synt"/>
    <property type="match status" value="1"/>
</dbReference>
<gene>
    <name evidence="8" type="ORF">WQQ_08510</name>
</gene>
<dbReference type="Gene3D" id="3.40.366.10">
    <property type="entry name" value="Malonyl-Coenzyme A Acyl Carrier Protein, domain 2"/>
    <property type="match status" value="1"/>
</dbReference>
<dbReference type="Pfam" id="PF03060">
    <property type="entry name" value="NMO"/>
    <property type="match status" value="2"/>
</dbReference>
<dbReference type="GO" id="GO:0004315">
    <property type="term" value="F:3-oxoacyl-[acyl-carrier-protein] synthase activity"/>
    <property type="evidence" value="ECO:0007669"/>
    <property type="project" value="InterPro"/>
</dbReference>
<evidence type="ECO:0000256" key="6">
    <source>
        <dbReference type="SAM" id="MobiDB-lite"/>
    </source>
</evidence>
<keyword evidence="3" id="KW-0596">Phosphopantetheine</keyword>
<dbReference type="SUPFAM" id="SSF51412">
    <property type="entry name" value="Inosine monophosphate dehydrogenase (IMPDH)"/>
    <property type="match status" value="2"/>
</dbReference>
<feature type="region of interest" description="Disordered" evidence="6">
    <location>
        <begin position="1"/>
        <end position="35"/>
    </location>
</feature>
<dbReference type="SUPFAM" id="SSF53901">
    <property type="entry name" value="Thiolase-like"/>
    <property type="match status" value="1"/>
</dbReference>
<dbReference type="Gene3D" id="1.10.1200.10">
    <property type="entry name" value="ACP-like"/>
    <property type="match status" value="2"/>
</dbReference>
<dbReference type="CDD" id="cd08953">
    <property type="entry name" value="KR_2_SDR_x"/>
    <property type="match status" value="1"/>
</dbReference>
<dbReference type="EMBL" id="AKGD01000001">
    <property type="protein sequence ID" value="EIT70714.1"/>
    <property type="molecule type" value="Genomic_DNA"/>
</dbReference>
<dbReference type="InterPro" id="IPR013968">
    <property type="entry name" value="PKS_KR"/>
</dbReference>
<dbReference type="Pfam" id="PF02801">
    <property type="entry name" value="Ketoacyl-synt_C"/>
    <property type="match status" value="1"/>
</dbReference>
<dbReference type="InterPro" id="IPR016039">
    <property type="entry name" value="Thiolase-like"/>
</dbReference>
<dbReference type="InterPro" id="IPR016036">
    <property type="entry name" value="Malonyl_transacylase_ACP-bd"/>
</dbReference>
<evidence type="ECO:0000313" key="8">
    <source>
        <dbReference type="EMBL" id="EIT70714.1"/>
    </source>
</evidence>